<keyword evidence="9 10" id="KW-0961">Cell wall biogenesis/degradation</keyword>
<dbReference type="EMBL" id="BONR01000002">
    <property type="protein sequence ID" value="GIG54289.1"/>
    <property type="molecule type" value="Genomic_DNA"/>
</dbReference>
<keyword evidence="7 10" id="KW-0472">Membrane</keyword>
<comment type="catalytic activity">
    <reaction evidence="10">
        <text>di-trans,octa-cis-undecaprenyl diphospho-N-acetyl-alpha-D-muramoyl-L-alanyl-D-glutamyl-meso-2,6-diaminopimeloyl-D-alanyl-D-alanine + UDP-N-acetyl-alpha-D-glucosamine = di-trans,octa-cis-undecaprenyl diphospho-[N-acetyl-alpha-D-glucosaminyl-(1-&gt;4)]-N-acetyl-alpha-D-muramoyl-L-alanyl-D-glutamyl-meso-2,6-diaminopimeloyl-D-alanyl-D-alanine + UDP + H(+)</text>
        <dbReference type="Rhea" id="RHEA:31227"/>
        <dbReference type="ChEBI" id="CHEBI:15378"/>
        <dbReference type="ChEBI" id="CHEBI:57705"/>
        <dbReference type="ChEBI" id="CHEBI:58223"/>
        <dbReference type="ChEBI" id="CHEBI:61387"/>
        <dbReference type="ChEBI" id="CHEBI:61388"/>
        <dbReference type="EC" id="2.4.1.227"/>
    </reaction>
</comment>
<name>A0A919Q1G5_9MICO</name>
<evidence type="ECO:0000313" key="14">
    <source>
        <dbReference type="Proteomes" id="UP000652354"/>
    </source>
</evidence>
<feature type="binding site" evidence="10">
    <location>
        <position position="304"/>
    </location>
    <ligand>
        <name>UDP-N-acetyl-alpha-D-glucosamine</name>
        <dbReference type="ChEBI" id="CHEBI:57705"/>
    </ligand>
</feature>
<comment type="caution">
    <text evidence="10">Lacks conserved residue(s) required for the propagation of feature annotation.</text>
</comment>
<keyword evidence="14" id="KW-1185">Reference proteome</keyword>
<evidence type="ECO:0000256" key="5">
    <source>
        <dbReference type="ARBA" id="ARBA00022960"/>
    </source>
</evidence>
<evidence type="ECO:0000256" key="10">
    <source>
        <dbReference type="HAMAP-Rule" id="MF_00033"/>
    </source>
</evidence>
<keyword evidence="6 10" id="KW-0573">Peptidoglycan synthesis</keyword>
<dbReference type="Pfam" id="PF03033">
    <property type="entry name" value="Glyco_transf_28"/>
    <property type="match status" value="1"/>
</dbReference>
<dbReference type="RefSeq" id="WP_239066528.1">
    <property type="nucleotide sequence ID" value="NZ_BONR01000002.1"/>
</dbReference>
<feature type="domain" description="Glycosyl transferase family 28 C-terminal" evidence="12">
    <location>
        <begin position="196"/>
        <end position="361"/>
    </location>
</feature>
<comment type="function">
    <text evidence="10">Cell wall formation. Catalyzes the transfer of a GlcNAc subunit on undecaprenyl-pyrophosphoryl-MurNAc-pentapeptide (lipid intermediate I) to form undecaprenyl-pyrophosphoryl-MurNAc-(pentapeptide)GlcNAc (lipid intermediate II).</text>
</comment>
<evidence type="ECO:0000313" key="13">
    <source>
        <dbReference type="EMBL" id="GIG54289.1"/>
    </source>
</evidence>
<evidence type="ECO:0000256" key="8">
    <source>
        <dbReference type="ARBA" id="ARBA00023306"/>
    </source>
</evidence>
<dbReference type="NCBIfam" id="TIGR01133">
    <property type="entry name" value="murG"/>
    <property type="match status" value="1"/>
</dbReference>
<dbReference type="GO" id="GO:0005975">
    <property type="term" value="P:carbohydrate metabolic process"/>
    <property type="evidence" value="ECO:0007669"/>
    <property type="project" value="InterPro"/>
</dbReference>
<keyword evidence="1 10" id="KW-1003">Cell membrane</keyword>
<feature type="domain" description="Glycosyltransferase family 28 N-terminal" evidence="11">
    <location>
        <begin position="5"/>
        <end position="142"/>
    </location>
</feature>
<dbReference type="GO" id="GO:0051301">
    <property type="term" value="P:cell division"/>
    <property type="evidence" value="ECO:0007669"/>
    <property type="project" value="UniProtKB-KW"/>
</dbReference>
<keyword evidence="4 10" id="KW-0808">Transferase</keyword>
<dbReference type="Gene3D" id="3.40.50.2000">
    <property type="entry name" value="Glycogen Phosphorylase B"/>
    <property type="match status" value="2"/>
</dbReference>
<keyword evidence="2 10" id="KW-0132">Cell division</keyword>
<evidence type="ECO:0000256" key="4">
    <source>
        <dbReference type="ARBA" id="ARBA00022679"/>
    </source>
</evidence>
<dbReference type="PANTHER" id="PTHR21015:SF22">
    <property type="entry name" value="GLYCOSYLTRANSFERASE"/>
    <property type="match status" value="1"/>
</dbReference>
<evidence type="ECO:0000256" key="2">
    <source>
        <dbReference type="ARBA" id="ARBA00022618"/>
    </source>
</evidence>
<dbReference type="GO" id="GO:0005886">
    <property type="term" value="C:plasma membrane"/>
    <property type="evidence" value="ECO:0007669"/>
    <property type="project" value="UniProtKB-SubCell"/>
</dbReference>
<feature type="binding site" evidence="10">
    <location>
        <position position="161"/>
    </location>
    <ligand>
        <name>UDP-N-acetyl-alpha-D-glucosamine</name>
        <dbReference type="ChEBI" id="CHEBI:57705"/>
    </ligand>
</feature>
<organism evidence="13 14">
    <name type="scientific">Demequina activiva</name>
    <dbReference type="NCBI Taxonomy" id="1582364"/>
    <lineage>
        <taxon>Bacteria</taxon>
        <taxon>Bacillati</taxon>
        <taxon>Actinomycetota</taxon>
        <taxon>Actinomycetes</taxon>
        <taxon>Micrococcales</taxon>
        <taxon>Demequinaceae</taxon>
        <taxon>Demequina</taxon>
    </lineage>
</organism>
<keyword evidence="8 10" id="KW-0131">Cell cycle</keyword>
<reference evidence="13" key="1">
    <citation type="submission" date="2021-01" db="EMBL/GenBank/DDBJ databases">
        <title>Whole genome shotgun sequence of Demequina activiva NBRC 110675.</title>
        <authorList>
            <person name="Komaki H."/>
            <person name="Tamura T."/>
        </authorList>
    </citation>
    <scope>NUCLEOTIDE SEQUENCE</scope>
    <source>
        <strain evidence="13">NBRC 110675</strain>
    </source>
</reference>
<evidence type="ECO:0000256" key="3">
    <source>
        <dbReference type="ARBA" id="ARBA00022676"/>
    </source>
</evidence>
<comment type="similarity">
    <text evidence="10">Belongs to the glycosyltransferase 28 family. MurG subfamily.</text>
</comment>
<dbReference type="Pfam" id="PF04101">
    <property type="entry name" value="Glyco_tran_28_C"/>
    <property type="match status" value="1"/>
</dbReference>
<dbReference type="EC" id="2.4.1.227" evidence="10"/>
<proteinExistence type="inferred from homology"/>
<keyword evidence="5 10" id="KW-0133">Cell shape</keyword>
<dbReference type="AlphaFoldDB" id="A0A919Q1G5"/>
<dbReference type="CDD" id="cd03785">
    <property type="entry name" value="GT28_MurG"/>
    <property type="match status" value="1"/>
</dbReference>
<dbReference type="GO" id="GO:0071555">
    <property type="term" value="P:cell wall organization"/>
    <property type="evidence" value="ECO:0007669"/>
    <property type="project" value="UniProtKB-KW"/>
</dbReference>
<evidence type="ECO:0000256" key="1">
    <source>
        <dbReference type="ARBA" id="ARBA00022475"/>
    </source>
</evidence>
<dbReference type="HAMAP" id="MF_00033">
    <property type="entry name" value="MurG"/>
    <property type="match status" value="1"/>
</dbReference>
<dbReference type="GO" id="GO:0009252">
    <property type="term" value="P:peptidoglycan biosynthetic process"/>
    <property type="evidence" value="ECO:0007669"/>
    <property type="project" value="UniProtKB-UniRule"/>
</dbReference>
<feature type="binding site" evidence="10">
    <location>
        <position position="124"/>
    </location>
    <ligand>
        <name>UDP-N-acetyl-alpha-D-glucosamine</name>
        <dbReference type="ChEBI" id="CHEBI:57705"/>
    </ligand>
</feature>
<keyword evidence="3 10" id="KW-0328">Glycosyltransferase</keyword>
<dbReference type="InterPro" id="IPR007235">
    <property type="entry name" value="Glyco_trans_28_C"/>
</dbReference>
<feature type="binding site" evidence="10">
    <location>
        <begin position="12"/>
        <end position="14"/>
    </location>
    <ligand>
        <name>UDP-N-acetyl-alpha-D-glucosamine</name>
        <dbReference type="ChEBI" id="CHEBI:57705"/>
    </ligand>
</feature>
<evidence type="ECO:0000256" key="6">
    <source>
        <dbReference type="ARBA" id="ARBA00022984"/>
    </source>
</evidence>
<evidence type="ECO:0000256" key="7">
    <source>
        <dbReference type="ARBA" id="ARBA00023136"/>
    </source>
</evidence>
<dbReference type="GO" id="GO:0008360">
    <property type="term" value="P:regulation of cell shape"/>
    <property type="evidence" value="ECO:0007669"/>
    <property type="project" value="UniProtKB-KW"/>
</dbReference>
<comment type="caution">
    <text evidence="13">The sequence shown here is derived from an EMBL/GenBank/DDBJ whole genome shotgun (WGS) entry which is preliminary data.</text>
</comment>
<dbReference type="PANTHER" id="PTHR21015">
    <property type="entry name" value="UDP-N-ACETYLGLUCOSAMINE--N-ACETYLMURAMYL-(PENTAPEPTIDE) PYROPHOSPHORYL-UNDECAPRENOL N-ACETYLGLUCOSAMINE TRANSFERASE 1"/>
    <property type="match status" value="1"/>
</dbReference>
<dbReference type="Proteomes" id="UP000652354">
    <property type="component" value="Unassembled WGS sequence"/>
</dbReference>
<sequence length="371" mass="38038">MASSFLLAGGGTAGHVNPLLATASELSLRGHDVAALGTDEGLERDLVPRAGLTLHTVPKVPMPRRPSGDLLRLPGRLSAAIRAAEDAIDASNAQAVVGFGGYVSTPAYLAARRRKLPIIVHEANARPGVANRLGARFTEHVAITFEGTPLRGGVVTGLPLRPEIGDLAQVLADPSAGSEARAAARAVAGWEADAPVLLVTGGSLGAASLNAAMVEAAPRLVAHGVHVWHLTGQGKSEEARRVFGDLSAAHRPLYRVEEYSHDMATALAAAGAVVCRAGAATVCEVTALGVPAMYVPLPHGNGEQADNARPAVAAGAATMVEDADLTAAAIEQSVERMLLDPKAVTAMRTAADRIAIRDGAARLADMIEGAL</sequence>
<dbReference type="InterPro" id="IPR006009">
    <property type="entry name" value="GlcNAc_MurG"/>
</dbReference>
<dbReference type="InterPro" id="IPR004276">
    <property type="entry name" value="GlycoTrans_28_N"/>
</dbReference>
<feature type="binding site" evidence="10">
    <location>
        <position position="203"/>
    </location>
    <ligand>
        <name>UDP-N-acetyl-alpha-D-glucosamine</name>
        <dbReference type="ChEBI" id="CHEBI:57705"/>
    </ligand>
</feature>
<evidence type="ECO:0000259" key="12">
    <source>
        <dbReference type="Pfam" id="PF04101"/>
    </source>
</evidence>
<evidence type="ECO:0000259" key="11">
    <source>
        <dbReference type="Pfam" id="PF03033"/>
    </source>
</evidence>
<protein>
    <recommendedName>
        <fullName evidence="10">UDP-N-acetylglucosamine--N-acetylmuramyl-(pentapeptide) pyrophosphoryl-undecaprenol N-acetylglucosamine transferase</fullName>
        <ecNumber evidence="10">2.4.1.227</ecNumber>
    </recommendedName>
    <alternativeName>
        <fullName evidence="10">Undecaprenyl-PP-MurNAc-pentapeptide-UDPGlcNAc GlcNAc transferase</fullName>
    </alternativeName>
</protein>
<evidence type="ECO:0000256" key="9">
    <source>
        <dbReference type="ARBA" id="ARBA00023316"/>
    </source>
</evidence>
<gene>
    <name evidence="10 13" type="primary">murG</name>
    <name evidence="13" type="ORF">Dac01nite_10410</name>
</gene>
<dbReference type="SUPFAM" id="SSF53756">
    <property type="entry name" value="UDP-Glycosyltransferase/glycogen phosphorylase"/>
    <property type="match status" value="1"/>
</dbReference>
<comment type="subcellular location">
    <subcellularLocation>
        <location evidence="10">Cell membrane</location>
        <topology evidence="10">Peripheral membrane protein</topology>
        <orientation evidence="10">Cytoplasmic side</orientation>
    </subcellularLocation>
</comment>
<accession>A0A919Q1G5</accession>
<dbReference type="GO" id="GO:0050511">
    <property type="term" value="F:undecaprenyldiphospho-muramoylpentapeptide beta-N-acetylglucosaminyltransferase activity"/>
    <property type="evidence" value="ECO:0007669"/>
    <property type="project" value="UniProtKB-UniRule"/>
</dbReference>
<comment type="pathway">
    <text evidence="10">Cell wall biogenesis; peptidoglycan biosynthesis.</text>
</comment>